<dbReference type="KEGG" id="sgy:Sgly_0778"/>
<gene>
    <name evidence="1" type="ordered locus">Sgly_0778</name>
</gene>
<reference evidence="2" key="2">
    <citation type="submission" date="2011-02" db="EMBL/GenBank/DDBJ databases">
        <title>The complete genome of Syntrophobotulus glycolicus DSM 8271.</title>
        <authorList>
            <person name="Lucas S."/>
            <person name="Copeland A."/>
            <person name="Lapidus A."/>
            <person name="Bruce D."/>
            <person name="Goodwin L."/>
            <person name="Pitluck S."/>
            <person name="Kyrpides N."/>
            <person name="Mavromatis K."/>
            <person name="Pagani I."/>
            <person name="Ivanova N."/>
            <person name="Mikhailova N."/>
            <person name="Chertkov O."/>
            <person name="Held B."/>
            <person name="Detter J.C."/>
            <person name="Tapia R."/>
            <person name="Han C."/>
            <person name="Land M."/>
            <person name="Hauser L."/>
            <person name="Markowitz V."/>
            <person name="Cheng J.-F."/>
            <person name="Hugenholtz P."/>
            <person name="Woyke T."/>
            <person name="Wu D."/>
            <person name="Spring S."/>
            <person name="Schroeder M."/>
            <person name="Brambilla E."/>
            <person name="Klenk H.-P."/>
            <person name="Eisen J.A."/>
        </authorList>
    </citation>
    <scope>NUCLEOTIDE SEQUENCE [LARGE SCALE GENOMIC DNA]</scope>
    <source>
        <strain evidence="2">DSM 8271 / FlGlyR</strain>
    </source>
</reference>
<keyword evidence="2" id="KW-1185">Reference proteome</keyword>
<dbReference type="HOGENOM" id="CLU_1793390_0_0_9"/>
<dbReference type="eggNOG" id="ENOG50328QS">
    <property type="taxonomic scope" value="Bacteria"/>
</dbReference>
<dbReference type="EMBL" id="CP002547">
    <property type="protein sequence ID" value="ADY55135.1"/>
    <property type="molecule type" value="Genomic_DNA"/>
</dbReference>
<evidence type="ECO:0000313" key="1">
    <source>
        <dbReference type="EMBL" id="ADY55135.1"/>
    </source>
</evidence>
<protein>
    <submittedName>
        <fullName evidence="1">Uncharacterized protein</fullName>
    </submittedName>
</protein>
<sequence>MPKLQGFDVSVTITGANGPDLVGEYQEVEFTIKEDSEKYLALGERIAELLDGEISIEGKLKRGHTQLDIINRIWGTKTLKRGEKIPSSPRFTISFNINAKDKGFSGRYRLLSSKIDELAIKAQAGKDVVSEDLSFKSEGIEPVK</sequence>
<dbReference type="Proteomes" id="UP000007488">
    <property type="component" value="Chromosome"/>
</dbReference>
<name>F0T171_SYNGF</name>
<organism evidence="1 2">
    <name type="scientific">Syntrophobotulus glycolicus (strain DSM 8271 / FlGlyR)</name>
    <dbReference type="NCBI Taxonomy" id="645991"/>
    <lineage>
        <taxon>Bacteria</taxon>
        <taxon>Bacillati</taxon>
        <taxon>Bacillota</taxon>
        <taxon>Clostridia</taxon>
        <taxon>Eubacteriales</taxon>
        <taxon>Desulfitobacteriaceae</taxon>
        <taxon>Syntrophobotulus</taxon>
    </lineage>
</organism>
<dbReference type="RefSeq" id="WP_013624006.1">
    <property type="nucleotide sequence ID" value="NC_015172.1"/>
</dbReference>
<dbReference type="STRING" id="645991.Sgly_0778"/>
<evidence type="ECO:0000313" key="2">
    <source>
        <dbReference type="Proteomes" id="UP000007488"/>
    </source>
</evidence>
<proteinExistence type="predicted"/>
<reference evidence="1 2" key="1">
    <citation type="journal article" date="2011" name="Stand. Genomic Sci.">
        <title>Complete genome sequence of Syntrophobotulus glycolicus type strain (FlGlyR).</title>
        <authorList>
            <person name="Han C."/>
            <person name="Mwirichia R."/>
            <person name="Chertkov O."/>
            <person name="Held B."/>
            <person name="Lapidus A."/>
            <person name="Nolan M."/>
            <person name="Lucas S."/>
            <person name="Hammon N."/>
            <person name="Deshpande S."/>
            <person name="Cheng J.F."/>
            <person name="Tapia R."/>
            <person name="Goodwin L."/>
            <person name="Pitluck S."/>
            <person name="Huntemann M."/>
            <person name="Liolios K."/>
            <person name="Ivanova N."/>
            <person name="Pagani I."/>
            <person name="Mavromatis K."/>
            <person name="Ovchinikova G."/>
            <person name="Pati A."/>
            <person name="Chen A."/>
            <person name="Palaniappan K."/>
            <person name="Land M."/>
            <person name="Hauser L."/>
            <person name="Brambilla E.M."/>
            <person name="Rohde M."/>
            <person name="Spring S."/>
            <person name="Sikorski J."/>
            <person name="Goker M."/>
            <person name="Woyke T."/>
            <person name="Bristow J."/>
            <person name="Eisen J.A."/>
            <person name="Markowitz V."/>
            <person name="Hugenholtz P."/>
            <person name="Kyrpides N.C."/>
            <person name="Klenk H.P."/>
            <person name="Detter J.C."/>
        </authorList>
    </citation>
    <scope>NUCLEOTIDE SEQUENCE [LARGE SCALE GENOMIC DNA]</scope>
    <source>
        <strain evidence="2">DSM 8271 / FlGlyR</strain>
    </source>
</reference>
<accession>F0T171</accession>
<dbReference type="Gene3D" id="2.30.110.40">
    <property type="entry name" value="Phage tail tube protein"/>
    <property type="match status" value="1"/>
</dbReference>
<dbReference type="AlphaFoldDB" id="F0T171"/>
<dbReference type="InterPro" id="IPR038628">
    <property type="entry name" value="XkdM-like_sf"/>
</dbReference>